<feature type="transmembrane region" description="Helical" evidence="1">
    <location>
        <begin position="142"/>
        <end position="164"/>
    </location>
</feature>
<evidence type="ECO:0008006" key="4">
    <source>
        <dbReference type="Google" id="ProtNLM"/>
    </source>
</evidence>
<protein>
    <recommendedName>
        <fullName evidence="4">O-antigen ligase domain-containing protein</fullName>
    </recommendedName>
</protein>
<evidence type="ECO:0000256" key="1">
    <source>
        <dbReference type="SAM" id="Phobius"/>
    </source>
</evidence>
<keyword evidence="1" id="KW-0812">Transmembrane</keyword>
<evidence type="ECO:0000313" key="3">
    <source>
        <dbReference type="Proteomes" id="UP000070475"/>
    </source>
</evidence>
<dbReference type="PATRIC" id="fig|483937.3.peg.5418"/>
<proteinExistence type="predicted"/>
<dbReference type="Proteomes" id="UP000070475">
    <property type="component" value="Unassembled WGS sequence"/>
</dbReference>
<feature type="transmembrane region" description="Helical" evidence="1">
    <location>
        <begin position="60"/>
        <end position="82"/>
    </location>
</feature>
<comment type="caution">
    <text evidence="2">The sequence shown here is derived from an EMBL/GenBank/DDBJ whole genome shotgun (WGS) entry which is preliminary data.</text>
</comment>
<sequence>MILAIKIASTRKKTWLSYVLIFIDFLFILLSQSRWCILISVVLLIFYFVQMNKFSKVRFAVISIILLISLIFLYPNIVNIIITRFNKNISGDTNFTDPRFVHWAYYINDLRSVIPHLLFGKGLGATGMGNNYIIMENSYLDIMYKLGLIGVCLYYINIGILFIYKYKSKLYIVPLVAFCAGSIMADLHRIPSITIILFSFYSINKKIKNNE</sequence>
<gene>
    <name evidence="2" type="ORF">AMQ84_03565</name>
</gene>
<dbReference type="AlphaFoldDB" id="A0A132UAP8"/>
<keyword evidence="3" id="KW-1185">Reference proteome</keyword>
<keyword evidence="1" id="KW-0472">Membrane</keyword>
<organism evidence="2 3">
    <name type="scientific">Paenibacillus riograndensis</name>
    <dbReference type="NCBI Taxonomy" id="483937"/>
    <lineage>
        <taxon>Bacteria</taxon>
        <taxon>Bacillati</taxon>
        <taxon>Bacillota</taxon>
        <taxon>Bacilli</taxon>
        <taxon>Bacillales</taxon>
        <taxon>Paenibacillaceae</taxon>
        <taxon>Paenibacillus</taxon>
        <taxon>Paenibacillus sonchi group</taxon>
    </lineage>
</organism>
<name>A0A132UAP8_9BACL</name>
<reference evidence="2 3" key="1">
    <citation type="submission" date="2015-08" db="EMBL/GenBank/DDBJ databases">
        <title>Genomes of Paenibacillus riograndensis.</title>
        <authorList>
            <person name="Sant'Anna F.H."/>
            <person name="Souza R."/>
            <person name="Ambrosini A."/>
            <person name="Bach E."/>
            <person name="Fernandes G."/>
            <person name="Balsanelli E."/>
            <person name="Baura V.A."/>
            <person name="Pedrosa F.O."/>
            <person name="Souza E.M."/>
            <person name="Passaglia L."/>
        </authorList>
    </citation>
    <scope>NUCLEOTIDE SEQUENCE [LARGE SCALE GENOMIC DNA]</scope>
    <source>
        <strain evidence="2 3">CAS34</strain>
    </source>
</reference>
<feature type="transmembrane region" description="Helical" evidence="1">
    <location>
        <begin position="170"/>
        <end position="203"/>
    </location>
</feature>
<dbReference type="EMBL" id="LIRB01000099">
    <property type="protein sequence ID" value="KWX80525.1"/>
    <property type="molecule type" value="Genomic_DNA"/>
</dbReference>
<feature type="transmembrane region" description="Helical" evidence="1">
    <location>
        <begin position="15"/>
        <end position="48"/>
    </location>
</feature>
<keyword evidence="1" id="KW-1133">Transmembrane helix</keyword>
<evidence type="ECO:0000313" key="2">
    <source>
        <dbReference type="EMBL" id="KWX80525.1"/>
    </source>
</evidence>
<accession>A0A132UAP8</accession>